<evidence type="ECO:0000256" key="1">
    <source>
        <dbReference type="SAM" id="Coils"/>
    </source>
</evidence>
<evidence type="ECO:0000313" key="3">
    <source>
        <dbReference type="EMBL" id="WNR42137.1"/>
    </source>
</evidence>
<accession>A0AA96LI55</accession>
<feature type="coiled-coil region" evidence="1">
    <location>
        <begin position="9"/>
        <end position="36"/>
    </location>
</feature>
<gene>
    <name evidence="3" type="ORF">MJB10_13420</name>
</gene>
<evidence type="ECO:0000256" key="2">
    <source>
        <dbReference type="SAM" id="MobiDB-lite"/>
    </source>
</evidence>
<keyword evidence="1" id="KW-0175">Coiled coil</keyword>
<dbReference type="AlphaFoldDB" id="A0AA96LI55"/>
<protein>
    <submittedName>
        <fullName evidence="3">Uncharacterized protein</fullName>
    </submittedName>
</protein>
<dbReference type="KEGG" id="proo:MJB10_13420"/>
<evidence type="ECO:0000313" key="4">
    <source>
        <dbReference type="Proteomes" id="UP001304650"/>
    </source>
</evidence>
<organism evidence="3 4">
    <name type="scientific">Paenibacillus roseopurpureus</name>
    <dbReference type="NCBI Taxonomy" id="2918901"/>
    <lineage>
        <taxon>Bacteria</taxon>
        <taxon>Bacillati</taxon>
        <taxon>Bacillota</taxon>
        <taxon>Bacilli</taxon>
        <taxon>Bacillales</taxon>
        <taxon>Paenibacillaceae</taxon>
        <taxon>Paenibacillus</taxon>
    </lineage>
</organism>
<keyword evidence="4" id="KW-1185">Reference proteome</keyword>
<name>A0AA96LI55_9BACL</name>
<dbReference type="Proteomes" id="UP001304650">
    <property type="component" value="Chromosome"/>
</dbReference>
<proteinExistence type="predicted"/>
<dbReference type="RefSeq" id="WP_314795370.1">
    <property type="nucleotide sequence ID" value="NZ_CP130319.1"/>
</dbReference>
<dbReference type="EMBL" id="CP130319">
    <property type="protein sequence ID" value="WNR42137.1"/>
    <property type="molecule type" value="Genomic_DNA"/>
</dbReference>
<reference evidence="3" key="1">
    <citation type="submission" date="2022-02" db="EMBL/GenBank/DDBJ databases">
        <title>Paenibacillus sp. MBLB1832 Whole Genome Shotgun Sequencing.</title>
        <authorList>
            <person name="Hwang C.Y."/>
            <person name="Cho E.-S."/>
            <person name="Seo M.-J."/>
        </authorList>
    </citation>
    <scope>NUCLEOTIDE SEQUENCE</scope>
    <source>
        <strain evidence="3">MBLB1832</strain>
    </source>
</reference>
<feature type="region of interest" description="Disordered" evidence="2">
    <location>
        <begin position="37"/>
        <end position="57"/>
    </location>
</feature>
<sequence length="57" mass="6709">MGKWDHLDREQMIEKVEQLLIENDKLRAEIARLRGVKRPASEAMESMSTKLKEALRE</sequence>